<name>A0A0P7DXN1_9GAMM</name>
<dbReference type="Pfam" id="PF03629">
    <property type="entry name" value="SASA"/>
    <property type="match status" value="1"/>
</dbReference>
<feature type="signal peptide" evidence="2">
    <location>
        <begin position="1"/>
        <end position="34"/>
    </location>
</feature>
<evidence type="ECO:0000313" key="4">
    <source>
        <dbReference type="EMBL" id="KPM84695.1"/>
    </source>
</evidence>
<dbReference type="PANTHER" id="PTHR31988">
    <property type="entry name" value="ESTERASE, PUTATIVE (DUF303)-RELATED"/>
    <property type="match status" value="1"/>
</dbReference>
<sequence length="312" mass="34711">MPNIYWAWLLVKGKIMLKKLALCGLLAISTQSKADDYLLYFMGGQSNMEGFGFNKDLPAQYKKPVENTLFFFGNPVADDALNGGKGVWTNLMPGFGTGARSTEHSIILSDRFGPELSFGKRLSELTGKKIAIIKYARGGSSIALGASGFGTWGQNYADNTKINQWDNFQTTVRAALANKDIDGDGEADTLVPAGIIWMQGEADAYHEQASKVYLANLTSLMNDMKMTFGSRELPIILGRIEDSGKTPETRMMPYIERVWDAQKKYVYSNANAHLVAFDEPVEFIEDKWHYKSNYYIKLGNLFAEKAAETLAK</sequence>
<dbReference type="PANTHER" id="PTHR31988:SF19">
    <property type="entry name" value="9-O-ACETYL-N-ACETYLNEURAMINIC ACID DEACETYLASE-RELATED"/>
    <property type="match status" value="1"/>
</dbReference>
<dbReference type="AlphaFoldDB" id="A0A0P7DXN1"/>
<dbReference type="Gene3D" id="3.40.50.1110">
    <property type="entry name" value="SGNH hydrolase"/>
    <property type="match status" value="1"/>
</dbReference>
<feature type="domain" description="Sialate O-acetylesterase" evidence="3">
    <location>
        <begin position="39"/>
        <end position="306"/>
    </location>
</feature>
<comment type="caution">
    <text evidence="4">The sequence shown here is derived from an EMBL/GenBank/DDBJ whole genome shotgun (WGS) entry which is preliminary data.</text>
</comment>
<dbReference type="Proteomes" id="UP000050378">
    <property type="component" value="Unassembled WGS sequence"/>
</dbReference>
<dbReference type="InterPro" id="IPR036514">
    <property type="entry name" value="SGNH_hydro_sf"/>
</dbReference>
<protein>
    <recommendedName>
        <fullName evidence="3">Sialate O-acetylesterase domain-containing protein</fullName>
    </recommendedName>
</protein>
<dbReference type="InterPro" id="IPR052940">
    <property type="entry name" value="Carb_Esterase_6"/>
</dbReference>
<dbReference type="GO" id="GO:0016788">
    <property type="term" value="F:hydrolase activity, acting on ester bonds"/>
    <property type="evidence" value="ECO:0007669"/>
    <property type="project" value="UniProtKB-ARBA"/>
</dbReference>
<proteinExistence type="predicted"/>
<keyword evidence="1" id="KW-0378">Hydrolase</keyword>
<dbReference type="InterPro" id="IPR005181">
    <property type="entry name" value="SASA"/>
</dbReference>
<dbReference type="PATRIC" id="fig|570156.3.peg.507"/>
<evidence type="ECO:0000256" key="2">
    <source>
        <dbReference type="SAM" id="SignalP"/>
    </source>
</evidence>
<evidence type="ECO:0000313" key="5">
    <source>
        <dbReference type="Proteomes" id="UP000050378"/>
    </source>
</evidence>
<accession>A0A0P7DXN1</accession>
<dbReference type="STRING" id="570156.AOG27_02560"/>
<dbReference type="SUPFAM" id="SSF52266">
    <property type="entry name" value="SGNH hydrolase"/>
    <property type="match status" value="1"/>
</dbReference>
<dbReference type="EMBL" id="LJTC01000002">
    <property type="protein sequence ID" value="KPM84695.1"/>
    <property type="molecule type" value="Genomic_DNA"/>
</dbReference>
<reference evidence="4 5" key="1">
    <citation type="submission" date="2015-09" db="EMBL/GenBank/DDBJ databases">
        <title>Draft Genome Sequence of Pseudoalteromonas lipolytica UCD-48B.</title>
        <authorList>
            <person name="Krusor M."/>
            <person name="Coil D.A."/>
            <person name="Lang J.M."/>
            <person name="Eisen J.A."/>
            <person name="Alexiev A."/>
        </authorList>
    </citation>
    <scope>NUCLEOTIDE SEQUENCE [LARGE SCALE GENOMIC DNA]</scope>
    <source>
        <strain evidence="4 5">UCD-48B</strain>
    </source>
</reference>
<keyword evidence="2" id="KW-0732">Signal</keyword>
<evidence type="ECO:0000256" key="1">
    <source>
        <dbReference type="ARBA" id="ARBA00022801"/>
    </source>
</evidence>
<organism evidence="4 5">
    <name type="scientific">Pseudoalteromonas lipolytica</name>
    <dbReference type="NCBI Taxonomy" id="570156"/>
    <lineage>
        <taxon>Bacteria</taxon>
        <taxon>Pseudomonadati</taxon>
        <taxon>Pseudomonadota</taxon>
        <taxon>Gammaproteobacteria</taxon>
        <taxon>Alteromonadales</taxon>
        <taxon>Pseudoalteromonadaceae</taxon>
        <taxon>Pseudoalteromonas</taxon>
    </lineage>
</organism>
<evidence type="ECO:0000259" key="3">
    <source>
        <dbReference type="Pfam" id="PF03629"/>
    </source>
</evidence>
<gene>
    <name evidence="4" type="ORF">AOG27_02560</name>
</gene>
<feature type="chain" id="PRO_5006138137" description="Sialate O-acetylesterase domain-containing protein" evidence="2">
    <location>
        <begin position="35"/>
        <end position="312"/>
    </location>
</feature>